<feature type="transmembrane region" description="Helical" evidence="7">
    <location>
        <begin position="263"/>
        <end position="283"/>
    </location>
</feature>
<feature type="transmembrane region" description="Helical" evidence="7">
    <location>
        <begin position="449"/>
        <end position="467"/>
    </location>
</feature>
<gene>
    <name evidence="8" type="ORF">FWILDA_LOCUS11975</name>
</gene>
<dbReference type="GO" id="GO:0012505">
    <property type="term" value="C:endomembrane system"/>
    <property type="evidence" value="ECO:0007669"/>
    <property type="project" value="UniProtKB-SubCell"/>
</dbReference>
<evidence type="ECO:0000256" key="7">
    <source>
        <dbReference type="SAM" id="Phobius"/>
    </source>
</evidence>
<feature type="transmembrane region" description="Helical" evidence="7">
    <location>
        <begin position="398"/>
        <end position="419"/>
    </location>
</feature>
<evidence type="ECO:0000256" key="4">
    <source>
        <dbReference type="ARBA" id="ARBA00022692"/>
    </source>
</evidence>
<comment type="caution">
    <text evidence="8">The sequence shown here is derived from an EMBL/GenBank/DDBJ whole genome shotgun (WGS) entry which is preliminary data.</text>
</comment>
<evidence type="ECO:0000256" key="2">
    <source>
        <dbReference type="ARBA" id="ARBA00005697"/>
    </source>
</evidence>
<dbReference type="InterPro" id="IPR006043">
    <property type="entry name" value="NCS2"/>
</dbReference>
<dbReference type="PANTHER" id="PTHR43337">
    <property type="entry name" value="XANTHINE/URACIL PERMEASE C887.17-RELATED"/>
    <property type="match status" value="1"/>
</dbReference>
<sequence>MGRISKLNHFIAVSPIGRYFKLDGSPSSSSREGTKFTTEVRAGIATFITMAYIISVNATIIADSGGPCKCTSEINKFCIGDENYEKCLETIKHDLITATALISCIGTAIMGIFTNLPIALGPGMGLNAYFTYTVVGYHGSGKISYQVALAAVFLEGLLYIVLSIFGIRQYLARIIPMSIKLAAGTGIGLFLAFIGLQKSTGIGLITYEPSTLVTLGGCPQQEFDSITGKCLGHKMESATTWLGILGFIIMSLLMLYKVRGSVLIGIILVSIISWFRNTAFTYFPNTPQGNDRYEFFKKVVNFYPIQNTLVAMKFDFSDSEIWFALMTFLYVDILDTTGTLYSIAKFGGFIDDETGDFEGSTAAFICDAISISIGAVFGTSSVTAFVESSSGISEGGRTGVTALVTSICFGISIFFIPIFASIPPWATGPALVIIGSMMLRTVKYINWEYIGDSVPAFLTIILIPLTYNVAYGLIAGIGSYLIINITIYIIKILSRGKIEPSKKSFRDNWGGDGLSESDVQRLSNSANPVSPWLIQLHNRFFNRKNDDDKNQFRHIIHISPPEVKKDVINDENVERVVNDYSDDLTYITNETTGHLNNV</sequence>
<organism evidence="8 9">
    <name type="scientific">Funneliformis geosporum</name>
    <dbReference type="NCBI Taxonomy" id="1117311"/>
    <lineage>
        <taxon>Eukaryota</taxon>
        <taxon>Fungi</taxon>
        <taxon>Fungi incertae sedis</taxon>
        <taxon>Mucoromycota</taxon>
        <taxon>Glomeromycotina</taxon>
        <taxon>Glomeromycetes</taxon>
        <taxon>Glomerales</taxon>
        <taxon>Glomeraceae</taxon>
        <taxon>Funneliformis</taxon>
    </lineage>
</organism>
<keyword evidence="4 7" id="KW-0812">Transmembrane</keyword>
<accession>A0A9W4WWY5</accession>
<keyword evidence="5 7" id="KW-1133">Transmembrane helix</keyword>
<feature type="transmembrane region" description="Helical" evidence="7">
    <location>
        <begin position="143"/>
        <end position="167"/>
    </location>
</feature>
<keyword evidence="3" id="KW-0813">Transport</keyword>
<feature type="transmembrane region" description="Helical" evidence="7">
    <location>
        <begin position="362"/>
        <end position="386"/>
    </location>
</feature>
<dbReference type="GO" id="GO:0005886">
    <property type="term" value="C:plasma membrane"/>
    <property type="evidence" value="ECO:0007669"/>
    <property type="project" value="TreeGrafter"/>
</dbReference>
<evidence type="ECO:0000256" key="6">
    <source>
        <dbReference type="ARBA" id="ARBA00023136"/>
    </source>
</evidence>
<evidence type="ECO:0000256" key="1">
    <source>
        <dbReference type="ARBA" id="ARBA00004127"/>
    </source>
</evidence>
<dbReference type="OrthoDB" id="431212at2759"/>
<evidence type="ECO:0000313" key="8">
    <source>
        <dbReference type="EMBL" id="CAI2185236.1"/>
    </source>
</evidence>
<dbReference type="Proteomes" id="UP001153678">
    <property type="component" value="Unassembled WGS sequence"/>
</dbReference>
<evidence type="ECO:0000256" key="5">
    <source>
        <dbReference type="ARBA" id="ARBA00022989"/>
    </source>
</evidence>
<dbReference type="GO" id="GO:0015853">
    <property type="term" value="P:adenine transport"/>
    <property type="evidence" value="ECO:0007669"/>
    <property type="project" value="TreeGrafter"/>
</dbReference>
<feature type="transmembrane region" description="Helical" evidence="7">
    <location>
        <begin position="473"/>
        <end position="493"/>
    </location>
</feature>
<proteinExistence type="inferred from homology"/>
<dbReference type="AlphaFoldDB" id="A0A9W4WWY5"/>
<comment type="similarity">
    <text evidence="2">Belongs to the nucleobase:cation symporter-2 (NCS2) (TC 2.A.40) family. Azg-like subfamily.</text>
</comment>
<evidence type="ECO:0000313" key="9">
    <source>
        <dbReference type="Proteomes" id="UP001153678"/>
    </source>
</evidence>
<dbReference type="InterPro" id="IPR045018">
    <property type="entry name" value="Azg-like"/>
</dbReference>
<dbReference type="GO" id="GO:0015854">
    <property type="term" value="P:guanine transport"/>
    <property type="evidence" value="ECO:0007669"/>
    <property type="project" value="TreeGrafter"/>
</dbReference>
<keyword evidence="9" id="KW-1185">Reference proteome</keyword>
<protein>
    <submittedName>
        <fullName evidence="8">4298_t:CDS:1</fullName>
    </submittedName>
</protein>
<dbReference type="Pfam" id="PF00860">
    <property type="entry name" value="Xan_ur_permease"/>
    <property type="match status" value="1"/>
</dbReference>
<feature type="transmembrane region" description="Helical" evidence="7">
    <location>
        <begin position="238"/>
        <end position="256"/>
    </location>
</feature>
<comment type="subcellular location">
    <subcellularLocation>
        <location evidence="1">Endomembrane system</location>
        <topology evidence="1">Multi-pass membrane protein</topology>
    </subcellularLocation>
</comment>
<feature type="transmembrane region" description="Helical" evidence="7">
    <location>
        <begin position="95"/>
        <end position="120"/>
    </location>
</feature>
<dbReference type="GO" id="GO:0005345">
    <property type="term" value="F:purine nucleobase transmembrane transporter activity"/>
    <property type="evidence" value="ECO:0007669"/>
    <property type="project" value="TreeGrafter"/>
</dbReference>
<feature type="transmembrane region" description="Helical" evidence="7">
    <location>
        <begin position="179"/>
        <end position="196"/>
    </location>
</feature>
<dbReference type="EMBL" id="CAMKVN010003626">
    <property type="protein sequence ID" value="CAI2185236.1"/>
    <property type="molecule type" value="Genomic_DNA"/>
</dbReference>
<reference evidence="8" key="1">
    <citation type="submission" date="2022-08" db="EMBL/GenBank/DDBJ databases">
        <authorList>
            <person name="Kallberg Y."/>
            <person name="Tangrot J."/>
            <person name="Rosling A."/>
        </authorList>
    </citation>
    <scope>NUCLEOTIDE SEQUENCE</scope>
    <source>
        <strain evidence="8">Wild A</strain>
    </source>
</reference>
<dbReference type="PANTHER" id="PTHR43337:SF1">
    <property type="entry name" value="XANTHINE_URACIL PERMEASE C887.17-RELATED"/>
    <property type="match status" value="1"/>
</dbReference>
<evidence type="ECO:0000256" key="3">
    <source>
        <dbReference type="ARBA" id="ARBA00022448"/>
    </source>
</evidence>
<keyword evidence="6 7" id="KW-0472">Membrane</keyword>
<name>A0A9W4WWY5_9GLOM</name>